<keyword evidence="3" id="KW-1185">Reference proteome</keyword>
<evidence type="ECO:0000256" key="1">
    <source>
        <dbReference type="SAM" id="Phobius"/>
    </source>
</evidence>
<evidence type="ECO:0000313" key="3">
    <source>
        <dbReference type="Proteomes" id="UP000473325"/>
    </source>
</evidence>
<reference evidence="2 3" key="1">
    <citation type="submission" date="2019-12" db="EMBL/GenBank/DDBJ databases">
        <authorList>
            <person name="Kun Z."/>
        </authorList>
    </citation>
    <scope>NUCLEOTIDE SEQUENCE [LARGE SCALE GENOMIC DNA]</scope>
    <source>
        <strain evidence="2 3">YIM 123512</strain>
    </source>
</reference>
<keyword evidence="1" id="KW-0472">Membrane</keyword>
<organism evidence="2 3">
    <name type="scientific">Nocardioides flavescens</name>
    <dbReference type="NCBI Taxonomy" id="2691959"/>
    <lineage>
        <taxon>Bacteria</taxon>
        <taxon>Bacillati</taxon>
        <taxon>Actinomycetota</taxon>
        <taxon>Actinomycetes</taxon>
        <taxon>Propionibacteriales</taxon>
        <taxon>Nocardioidaceae</taxon>
        <taxon>Nocardioides</taxon>
    </lineage>
</organism>
<gene>
    <name evidence="2" type="ORF">GRQ65_02560</name>
</gene>
<accession>A0A6L7EWN0</accession>
<sequence length="381" mass="42382">MRKRSLFDQIYKLRLLLVGLTLFGSGLLLAALGEWLDRGDFNHLLVAVVNGLADVLVVTGALGLALDFFVGQAKDEADLERNRAVVRELVPDFTDAVVKGFAGAPEDLERVATPELLDQLATNALALRLGDTQFASELYADLRDQAIRAPERWHDAQVRVWLHSSDEPSSTGAELFDVLVEWEYTTIPTHPVQRFACVSDREEFHELVSDVPATLTWFMTARDGLIAAEQRNYELLTFSVDGAERPIRRSQRAQGQTYSAAIGEDIVAACRPVRIRQLYRTVTPKHGHRLYFEVGQPTRQFSLEVDYTDTDIAQMSVTELVSSSHRSRVSQMPQQVDARVLGVDLPGWLLPKSGFAFVWTLVSEQPATSADGMPSARSKTA</sequence>
<proteinExistence type="predicted"/>
<protein>
    <submittedName>
        <fullName evidence="2">Uncharacterized protein</fullName>
    </submittedName>
</protein>
<comment type="caution">
    <text evidence="2">The sequence shown here is derived from an EMBL/GenBank/DDBJ whole genome shotgun (WGS) entry which is preliminary data.</text>
</comment>
<evidence type="ECO:0000313" key="2">
    <source>
        <dbReference type="EMBL" id="MXG88429.1"/>
    </source>
</evidence>
<dbReference type="EMBL" id="WUEK01000001">
    <property type="protein sequence ID" value="MXG88429.1"/>
    <property type="molecule type" value="Genomic_DNA"/>
</dbReference>
<keyword evidence="1" id="KW-1133">Transmembrane helix</keyword>
<name>A0A6L7EWN0_9ACTN</name>
<dbReference type="Proteomes" id="UP000473325">
    <property type="component" value="Unassembled WGS sequence"/>
</dbReference>
<dbReference type="AlphaFoldDB" id="A0A6L7EWN0"/>
<keyword evidence="1" id="KW-0812">Transmembrane</keyword>
<feature type="transmembrane region" description="Helical" evidence="1">
    <location>
        <begin position="12"/>
        <end position="32"/>
    </location>
</feature>
<dbReference type="RefSeq" id="WP_160874795.1">
    <property type="nucleotide sequence ID" value="NZ_WUEK01000001.1"/>
</dbReference>